<feature type="binding site" evidence="8">
    <location>
        <position position="53"/>
    </location>
    <ligand>
        <name>Mg(2+)</name>
        <dbReference type="ChEBI" id="CHEBI:18420"/>
    </ligand>
</feature>
<dbReference type="STRING" id="1603555.SU86_002010"/>
<dbReference type="FunFam" id="3.40.50.300:FF:000292">
    <property type="entry name" value="ATP-dependent dethiobiotin synthetase BioD"/>
    <property type="match status" value="1"/>
</dbReference>
<evidence type="ECO:0000256" key="3">
    <source>
        <dbReference type="ARBA" id="ARBA00022723"/>
    </source>
</evidence>
<dbReference type="InterPro" id="IPR027417">
    <property type="entry name" value="P-loop_NTPase"/>
</dbReference>
<sequence length="227" mass="24413">MKSFFVTGTDTGIGKTAFTCGLASLLRVSGIAVGVMKPFATGIPQKNGFQSEDVSMLVRSSGVSDPESLVNPYFFAIPASPYSAAKKLGRQIDLDLVLSSFDKLRSIHDVMLVEGIGGIMTPILKDYFVIDLIKDLNLDAMVVTGSKIGTINHTTLTVDACKKHGIRIPGLIVNQTDKNGYDLDELGQDLTSLSGVDVISKIPNLDNVEDITTILKNNGFLDVFSRL</sequence>
<dbReference type="InterPro" id="IPR004472">
    <property type="entry name" value="DTB_synth_BioD"/>
</dbReference>
<dbReference type="OrthoDB" id="50320at2157"/>
<evidence type="ECO:0000313" key="9">
    <source>
        <dbReference type="EMBL" id="AJZ75357.1"/>
    </source>
</evidence>
<comment type="catalytic activity">
    <reaction evidence="8">
        <text>(7R,8S)-7,8-diammoniononanoate + CO2 + ATP = (4R,5S)-dethiobiotin + ADP + phosphate + 3 H(+)</text>
        <dbReference type="Rhea" id="RHEA:15805"/>
        <dbReference type="ChEBI" id="CHEBI:15378"/>
        <dbReference type="ChEBI" id="CHEBI:16526"/>
        <dbReference type="ChEBI" id="CHEBI:30616"/>
        <dbReference type="ChEBI" id="CHEBI:43474"/>
        <dbReference type="ChEBI" id="CHEBI:149469"/>
        <dbReference type="ChEBI" id="CHEBI:149473"/>
        <dbReference type="ChEBI" id="CHEBI:456216"/>
        <dbReference type="EC" id="6.3.3.3"/>
    </reaction>
</comment>
<dbReference type="UniPathway" id="UPA00078">
    <property type="reaction ID" value="UER00161"/>
</dbReference>
<keyword evidence="1 8" id="KW-0963">Cytoplasm</keyword>
<keyword evidence="4 8" id="KW-0547">Nucleotide-binding</keyword>
<feature type="binding site" evidence="8">
    <location>
        <begin position="114"/>
        <end position="117"/>
    </location>
    <ligand>
        <name>ATP</name>
        <dbReference type="ChEBI" id="CHEBI:30616"/>
    </ligand>
</feature>
<dbReference type="GO" id="GO:0005829">
    <property type="term" value="C:cytosol"/>
    <property type="evidence" value="ECO:0007669"/>
    <property type="project" value="TreeGrafter"/>
</dbReference>
<feature type="binding site" evidence="8">
    <location>
        <begin position="203"/>
        <end position="205"/>
    </location>
    <ligand>
        <name>ATP</name>
        <dbReference type="ChEBI" id="CHEBI:30616"/>
    </ligand>
</feature>
<name>A0A3G1B5X2_9ARCH</name>
<organism evidence="9 10">
    <name type="scientific">Candidatus Nitrosotenuis cloacae</name>
    <dbReference type="NCBI Taxonomy" id="1603555"/>
    <lineage>
        <taxon>Archaea</taxon>
        <taxon>Nitrososphaerota</taxon>
        <taxon>Candidatus Nitrosotenuis</taxon>
    </lineage>
</organism>
<dbReference type="AlphaFoldDB" id="A0A3G1B5X2"/>
<accession>A0A3G1B5X2</accession>
<keyword evidence="6 8" id="KW-0067">ATP-binding</keyword>
<feature type="binding site" evidence="8">
    <location>
        <position position="41"/>
    </location>
    <ligand>
        <name>substrate</name>
    </ligand>
</feature>
<dbReference type="PANTHER" id="PTHR43210">
    <property type="entry name" value="DETHIOBIOTIN SYNTHETASE"/>
    <property type="match status" value="1"/>
</dbReference>
<dbReference type="EC" id="6.3.3.3" evidence="8"/>
<keyword evidence="10" id="KW-1185">Reference proteome</keyword>
<comment type="similarity">
    <text evidence="8">Belongs to the dethiobiotin synthetase family.</text>
</comment>
<gene>
    <name evidence="8" type="primary">bioD</name>
    <name evidence="9" type="ORF">SU86_002010</name>
</gene>
<dbReference type="Proteomes" id="UP000266745">
    <property type="component" value="Chromosome"/>
</dbReference>
<comment type="cofactor">
    <cofactor evidence="8">
        <name>Mg(2+)</name>
        <dbReference type="ChEBI" id="CHEBI:18420"/>
    </cofactor>
</comment>
<dbReference type="SUPFAM" id="SSF52540">
    <property type="entry name" value="P-loop containing nucleoside triphosphate hydrolases"/>
    <property type="match status" value="1"/>
</dbReference>
<dbReference type="GeneID" id="24875159"/>
<dbReference type="CDD" id="cd03109">
    <property type="entry name" value="DTBS"/>
    <property type="match status" value="1"/>
</dbReference>
<keyword evidence="3 8" id="KW-0479">Metal-binding</keyword>
<evidence type="ECO:0000313" key="10">
    <source>
        <dbReference type="Proteomes" id="UP000266745"/>
    </source>
</evidence>
<evidence type="ECO:0000256" key="5">
    <source>
        <dbReference type="ARBA" id="ARBA00022756"/>
    </source>
</evidence>
<dbReference type="GO" id="GO:0009102">
    <property type="term" value="P:biotin biosynthetic process"/>
    <property type="evidence" value="ECO:0007669"/>
    <property type="project" value="UniProtKB-UniRule"/>
</dbReference>
<dbReference type="EMBL" id="CP011097">
    <property type="protein sequence ID" value="AJZ75357.1"/>
    <property type="molecule type" value="Genomic_DNA"/>
</dbReference>
<proteinExistence type="inferred from homology"/>
<dbReference type="PIRSF" id="PIRSF006755">
    <property type="entry name" value="DTB_synth"/>
    <property type="match status" value="1"/>
</dbReference>
<dbReference type="PANTHER" id="PTHR43210:SF5">
    <property type="entry name" value="DETHIOBIOTIN SYNTHETASE"/>
    <property type="match status" value="1"/>
</dbReference>
<feature type="active site" evidence="8">
    <location>
        <position position="37"/>
    </location>
</feature>
<dbReference type="GO" id="GO:0000287">
    <property type="term" value="F:magnesium ion binding"/>
    <property type="evidence" value="ECO:0007669"/>
    <property type="project" value="UniProtKB-UniRule"/>
</dbReference>
<evidence type="ECO:0000256" key="8">
    <source>
        <dbReference type="HAMAP-Rule" id="MF_00336"/>
    </source>
</evidence>
<keyword evidence="7 8" id="KW-0460">Magnesium</keyword>
<dbReference type="KEGG" id="tah:SU86_002010"/>
<comment type="function">
    <text evidence="8">Catalyzes a mechanistically unusual reaction, the ATP-dependent insertion of CO2 between the N7 and N8 nitrogen atoms of 7,8-diaminopelargonic acid (DAPA, also called 7,8-diammoniononanoate) to form a ureido ring.</text>
</comment>
<dbReference type="GO" id="GO:0042803">
    <property type="term" value="F:protein homodimerization activity"/>
    <property type="evidence" value="ECO:0007669"/>
    <property type="project" value="UniProtKB-ARBA"/>
</dbReference>
<dbReference type="HAMAP" id="MF_00336">
    <property type="entry name" value="BioD"/>
    <property type="match status" value="1"/>
</dbReference>
<evidence type="ECO:0000256" key="1">
    <source>
        <dbReference type="ARBA" id="ARBA00022490"/>
    </source>
</evidence>
<dbReference type="RefSeq" id="WP_048187903.1">
    <property type="nucleotide sequence ID" value="NZ_CP011097.1"/>
</dbReference>
<comment type="pathway">
    <text evidence="8">Cofactor biosynthesis; biotin biosynthesis; biotin from 7,8-diaminononanoate: step 1/2.</text>
</comment>
<dbReference type="GO" id="GO:0004141">
    <property type="term" value="F:dethiobiotin synthase activity"/>
    <property type="evidence" value="ECO:0007669"/>
    <property type="project" value="UniProtKB-UniRule"/>
</dbReference>
<evidence type="ECO:0000256" key="4">
    <source>
        <dbReference type="ARBA" id="ARBA00022741"/>
    </source>
</evidence>
<keyword evidence="2 8" id="KW-0436">Ligase</keyword>
<dbReference type="GO" id="GO:0005524">
    <property type="term" value="F:ATP binding"/>
    <property type="evidence" value="ECO:0007669"/>
    <property type="project" value="UniProtKB-UniRule"/>
</dbReference>
<dbReference type="Gene3D" id="3.40.50.300">
    <property type="entry name" value="P-loop containing nucleotide triphosphate hydrolases"/>
    <property type="match status" value="1"/>
</dbReference>
<feature type="binding site" evidence="8">
    <location>
        <begin position="174"/>
        <end position="175"/>
    </location>
    <ligand>
        <name>ATP</name>
        <dbReference type="ChEBI" id="CHEBI:30616"/>
    </ligand>
</feature>
<comment type="caution">
    <text evidence="8">Lacks conserved residue(s) required for the propagation of feature annotation.</text>
</comment>
<keyword evidence="5 8" id="KW-0093">Biotin biosynthesis</keyword>
<comment type="subcellular location">
    <subcellularLocation>
        <location evidence="8">Cytoplasm</location>
    </subcellularLocation>
</comment>
<reference evidence="9 10" key="1">
    <citation type="journal article" date="2016" name="Sci. Rep.">
        <title>A novel ammonia-oxidizing archaeon from wastewater treatment plant: Its enrichment, physiological and genomic characteristics.</title>
        <authorList>
            <person name="Li Y."/>
            <person name="Ding K."/>
            <person name="Wen X."/>
            <person name="Zhang B."/>
            <person name="Shen B."/>
            <person name="Yang Y."/>
        </authorList>
    </citation>
    <scope>NUCLEOTIDE SEQUENCE [LARGE SCALE GENOMIC DNA]</scope>
    <source>
        <strain evidence="9 10">SAT1</strain>
    </source>
</reference>
<evidence type="ECO:0000256" key="6">
    <source>
        <dbReference type="ARBA" id="ARBA00022840"/>
    </source>
</evidence>
<protein>
    <recommendedName>
        <fullName evidence="8">ATP-dependent dethiobiotin synthetase BioD</fullName>
        <ecNumber evidence="8">6.3.3.3</ecNumber>
    </recommendedName>
    <alternativeName>
        <fullName evidence="8">DTB synthetase</fullName>
        <shortName evidence="8">DTBS</shortName>
    </alternativeName>
    <alternativeName>
        <fullName evidence="8">Dethiobiotin synthase</fullName>
    </alternativeName>
</protein>
<evidence type="ECO:0000256" key="2">
    <source>
        <dbReference type="ARBA" id="ARBA00022598"/>
    </source>
</evidence>
<comment type="subunit">
    <text evidence="8">Homodimer.</text>
</comment>
<dbReference type="NCBIfam" id="TIGR00347">
    <property type="entry name" value="bioD"/>
    <property type="match status" value="1"/>
</dbReference>
<feature type="binding site" evidence="8">
    <location>
        <position position="16"/>
    </location>
    <ligand>
        <name>Mg(2+)</name>
        <dbReference type="ChEBI" id="CHEBI:18420"/>
    </ligand>
</feature>
<feature type="binding site" evidence="8">
    <location>
        <position position="53"/>
    </location>
    <ligand>
        <name>ATP</name>
        <dbReference type="ChEBI" id="CHEBI:30616"/>
    </ligand>
</feature>
<feature type="binding site" evidence="8">
    <location>
        <position position="114"/>
    </location>
    <ligand>
        <name>Mg(2+)</name>
        <dbReference type="ChEBI" id="CHEBI:18420"/>
    </ligand>
</feature>
<dbReference type="Pfam" id="PF13500">
    <property type="entry name" value="AAA_26"/>
    <property type="match status" value="1"/>
</dbReference>
<evidence type="ECO:0000256" key="7">
    <source>
        <dbReference type="ARBA" id="ARBA00022842"/>
    </source>
</evidence>